<feature type="compositionally biased region" description="Low complexity" evidence="5">
    <location>
        <begin position="173"/>
        <end position="194"/>
    </location>
</feature>
<evidence type="ECO:0000313" key="9">
    <source>
        <dbReference type="Proteomes" id="UP001215280"/>
    </source>
</evidence>
<protein>
    <submittedName>
        <fullName evidence="8">Uncharacterized protein</fullName>
    </submittedName>
</protein>
<feature type="region of interest" description="Disordered" evidence="5">
    <location>
        <begin position="234"/>
        <end position="287"/>
    </location>
</feature>
<dbReference type="PANTHER" id="PTHR15549">
    <property type="entry name" value="PAIRED IMMUNOGLOBULIN-LIKE TYPE 2 RECEPTOR"/>
    <property type="match status" value="1"/>
</dbReference>
<feature type="transmembrane region" description="Helical" evidence="6">
    <location>
        <begin position="207"/>
        <end position="227"/>
    </location>
</feature>
<evidence type="ECO:0000256" key="5">
    <source>
        <dbReference type="SAM" id="MobiDB-lite"/>
    </source>
</evidence>
<comment type="caution">
    <text evidence="8">The sequence shown here is derived from an EMBL/GenBank/DDBJ whole genome shotgun (WGS) entry which is preliminary data.</text>
</comment>
<organism evidence="8 9">
    <name type="scientific">Mycena maculata</name>
    <dbReference type="NCBI Taxonomy" id="230809"/>
    <lineage>
        <taxon>Eukaryota</taxon>
        <taxon>Fungi</taxon>
        <taxon>Dikarya</taxon>
        <taxon>Basidiomycota</taxon>
        <taxon>Agaricomycotina</taxon>
        <taxon>Agaricomycetes</taxon>
        <taxon>Agaricomycetidae</taxon>
        <taxon>Agaricales</taxon>
        <taxon>Marasmiineae</taxon>
        <taxon>Mycenaceae</taxon>
        <taxon>Mycena</taxon>
    </lineage>
</organism>
<feature type="region of interest" description="Disordered" evidence="5">
    <location>
        <begin position="164"/>
        <end position="201"/>
    </location>
</feature>
<proteinExistence type="predicted"/>
<feature type="compositionally biased region" description="Polar residues" evidence="5">
    <location>
        <begin position="253"/>
        <end position="278"/>
    </location>
</feature>
<evidence type="ECO:0000256" key="3">
    <source>
        <dbReference type="ARBA" id="ARBA00022989"/>
    </source>
</evidence>
<evidence type="ECO:0000256" key="6">
    <source>
        <dbReference type="SAM" id="Phobius"/>
    </source>
</evidence>
<keyword evidence="3 6" id="KW-1133">Transmembrane helix</keyword>
<dbReference type="EMBL" id="JARJLG010000065">
    <property type="protein sequence ID" value="KAJ7755036.1"/>
    <property type="molecule type" value="Genomic_DNA"/>
</dbReference>
<evidence type="ECO:0000256" key="4">
    <source>
        <dbReference type="ARBA" id="ARBA00023136"/>
    </source>
</evidence>
<name>A0AAD7J1H6_9AGAR</name>
<evidence type="ECO:0000256" key="1">
    <source>
        <dbReference type="ARBA" id="ARBA00004167"/>
    </source>
</evidence>
<dbReference type="GO" id="GO:0016020">
    <property type="term" value="C:membrane"/>
    <property type="evidence" value="ECO:0007669"/>
    <property type="project" value="UniProtKB-SubCell"/>
</dbReference>
<dbReference type="CDD" id="cd12087">
    <property type="entry name" value="TM_EGFR-like"/>
    <property type="match status" value="1"/>
</dbReference>
<evidence type="ECO:0000256" key="2">
    <source>
        <dbReference type="ARBA" id="ARBA00022692"/>
    </source>
</evidence>
<keyword evidence="2 6" id="KW-0812">Transmembrane</keyword>
<evidence type="ECO:0000256" key="7">
    <source>
        <dbReference type="SAM" id="SignalP"/>
    </source>
</evidence>
<keyword evidence="4 6" id="KW-0472">Membrane</keyword>
<keyword evidence="7" id="KW-0732">Signal</keyword>
<feature type="chain" id="PRO_5042291699" evidence="7">
    <location>
        <begin position="31"/>
        <end position="287"/>
    </location>
</feature>
<dbReference type="AlphaFoldDB" id="A0AAD7J1H6"/>
<keyword evidence="9" id="KW-1185">Reference proteome</keyword>
<dbReference type="PANTHER" id="PTHR15549:SF30">
    <property type="entry name" value="MID2 DOMAIN-CONTAINING PROTEIN"/>
    <property type="match status" value="1"/>
</dbReference>
<dbReference type="GO" id="GO:0071944">
    <property type="term" value="C:cell periphery"/>
    <property type="evidence" value="ECO:0007669"/>
    <property type="project" value="UniProtKB-ARBA"/>
</dbReference>
<sequence length="287" mass="30609">MRDHMLSARRLGLSLTTTLFFLALASPTAAQTTSVTLYGIVYPTNDVVFEDGLYTYGIPTYLWIGNDPQITILGTGADGQTTFGYYDIYTQSQNDVGLTTLITESGIMVQDSAGLYYDGTFAVETCKFALEATAGAAECVLPFFSPPFTVTGTITPFFTYIETLQTPPPTSTPTPSSANTSGTTQGSPTGTSSGPFPPKHKVPTGPIVGGILGGLAVIVGILAFLFWRRRQRHGDSMREKDEFDPEPAGASESPLSHISPPSCTARQSQTSGCPSESTPPARPRLRQ</sequence>
<feature type="signal peptide" evidence="7">
    <location>
        <begin position="1"/>
        <end position="30"/>
    </location>
</feature>
<dbReference type="Proteomes" id="UP001215280">
    <property type="component" value="Unassembled WGS sequence"/>
</dbReference>
<gene>
    <name evidence="8" type="ORF">DFH07DRAFT_499470</name>
</gene>
<accession>A0AAD7J1H6</accession>
<dbReference type="InterPro" id="IPR051694">
    <property type="entry name" value="Immunoregulatory_rcpt-like"/>
</dbReference>
<comment type="subcellular location">
    <subcellularLocation>
        <location evidence="1">Membrane</location>
        <topology evidence="1">Single-pass membrane protein</topology>
    </subcellularLocation>
</comment>
<reference evidence="8" key="1">
    <citation type="submission" date="2023-03" db="EMBL/GenBank/DDBJ databases">
        <title>Massive genome expansion in bonnet fungi (Mycena s.s.) driven by repeated elements and novel gene families across ecological guilds.</title>
        <authorList>
            <consortium name="Lawrence Berkeley National Laboratory"/>
            <person name="Harder C.B."/>
            <person name="Miyauchi S."/>
            <person name="Viragh M."/>
            <person name="Kuo A."/>
            <person name="Thoen E."/>
            <person name="Andreopoulos B."/>
            <person name="Lu D."/>
            <person name="Skrede I."/>
            <person name="Drula E."/>
            <person name="Henrissat B."/>
            <person name="Morin E."/>
            <person name="Kohler A."/>
            <person name="Barry K."/>
            <person name="LaButti K."/>
            <person name="Morin E."/>
            <person name="Salamov A."/>
            <person name="Lipzen A."/>
            <person name="Mereny Z."/>
            <person name="Hegedus B."/>
            <person name="Baldrian P."/>
            <person name="Stursova M."/>
            <person name="Weitz H."/>
            <person name="Taylor A."/>
            <person name="Grigoriev I.V."/>
            <person name="Nagy L.G."/>
            <person name="Martin F."/>
            <person name="Kauserud H."/>
        </authorList>
    </citation>
    <scope>NUCLEOTIDE SEQUENCE</scope>
    <source>
        <strain evidence="8">CBHHK188m</strain>
    </source>
</reference>
<evidence type="ECO:0000313" key="8">
    <source>
        <dbReference type="EMBL" id="KAJ7755036.1"/>
    </source>
</evidence>